<dbReference type="FunFam" id="3.40.50.300:FF:000356">
    <property type="entry name" value="DNA repair protein RecN"/>
    <property type="match status" value="1"/>
</dbReference>
<evidence type="ECO:0000256" key="2">
    <source>
        <dbReference type="ARBA" id="ARBA00009441"/>
    </source>
</evidence>
<keyword evidence="6" id="KW-0067">ATP-binding</keyword>
<dbReference type="EMBL" id="BMCG01000003">
    <property type="protein sequence ID" value="GGC08801.1"/>
    <property type="molecule type" value="Genomic_DNA"/>
</dbReference>
<sequence length="549" mass="58488">MLRTLSIRDFVIVDAIDLEFSAGFSVFTGETGAGKSILIDALALALGGRGDASVVREGAAKADITAEFAAGPELDAWLADNAFANEDGGALLRRVIDSAGRSRAFINGIAATATQLRELGEKLVDIHGQHAHQSLLKADAQRVLLDNQAGLQEEAKAVAAAYKAWRALAKQREEFETNAKNVLLERERLEWQVGELEKLAPRAGEWSEISAEHSRLSHAASLIEGAQEALQAISESDAAPILSQLSAINSRLGKLVDLDAGLQPVLDVLEPARIQLQEAVYALNDYLSRIELDPARLRQVETRLEDLHAASRKFHIDADALPQELDNLSAQLQQLADASDLDALRAQEDKLKAAYMAAAQKLSKARAKAAKALGAAVTTAMQELSMAGGRFEIALQSCEPASFGLEQVEFLVAGHAGTTPRPLAKVASGGELARISLAISVIASSATATPTLIFDEVDSGIGGGVAEVVGRLLRRLGQERQVLCVTHLPQVASQANRHFEVSKRNSDGKTVSTIAALDAEARVEEIARMLGGLEITATTRSHARELLAG</sequence>
<feature type="coiled-coil region" evidence="10">
    <location>
        <begin position="172"/>
        <end position="199"/>
    </location>
</feature>
<dbReference type="Proteomes" id="UP000620266">
    <property type="component" value="Unassembled WGS sequence"/>
</dbReference>
<dbReference type="NCBIfam" id="NF008121">
    <property type="entry name" value="PRK10869.1"/>
    <property type="match status" value="1"/>
</dbReference>
<evidence type="ECO:0000259" key="11">
    <source>
        <dbReference type="Pfam" id="PF02463"/>
    </source>
</evidence>
<evidence type="ECO:0000256" key="6">
    <source>
        <dbReference type="ARBA" id="ARBA00022840"/>
    </source>
</evidence>
<gene>
    <name evidence="12" type="primary">recN</name>
    <name evidence="12" type="ORF">GCM10007205_17410</name>
</gene>
<dbReference type="GO" id="GO:0043590">
    <property type="term" value="C:bacterial nucleoid"/>
    <property type="evidence" value="ECO:0007669"/>
    <property type="project" value="TreeGrafter"/>
</dbReference>
<evidence type="ECO:0000313" key="13">
    <source>
        <dbReference type="Proteomes" id="UP000620266"/>
    </source>
</evidence>
<accession>A0A8J2XY43</accession>
<keyword evidence="13" id="KW-1185">Reference proteome</keyword>
<comment type="similarity">
    <text evidence="2 9">Belongs to the RecN family.</text>
</comment>
<evidence type="ECO:0000256" key="10">
    <source>
        <dbReference type="SAM" id="Coils"/>
    </source>
</evidence>
<proteinExistence type="inferred from homology"/>
<dbReference type="GO" id="GO:0009432">
    <property type="term" value="P:SOS response"/>
    <property type="evidence" value="ECO:0007669"/>
    <property type="project" value="UniProtKB-ARBA"/>
</dbReference>
<dbReference type="PANTHER" id="PTHR11059">
    <property type="entry name" value="DNA REPAIR PROTEIN RECN"/>
    <property type="match status" value="1"/>
</dbReference>
<evidence type="ECO:0000256" key="1">
    <source>
        <dbReference type="ARBA" id="ARBA00003618"/>
    </source>
</evidence>
<dbReference type="NCBIfam" id="TIGR00634">
    <property type="entry name" value="recN"/>
    <property type="match status" value="1"/>
</dbReference>
<name>A0A8J2XY43_9BURK</name>
<dbReference type="InterPro" id="IPR027417">
    <property type="entry name" value="P-loop_NTPase"/>
</dbReference>
<keyword evidence="7 9" id="KW-0234">DNA repair</keyword>
<comment type="function">
    <text evidence="1 9">May be involved in recombinational repair of damaged DNA.</text>
</comment>
<feature type="coiled-coil region" evidence="10">
    <location>
        <begin position="318"/>
        <end position="361"/>
    </location>
</feature>
<keyword evidence="10" id="KW-0175">Coiled coil</keyword>
<dbReference type="InterPro" id="IPR004604">
    <property type="entry name" value="DNA_recomb/repair_RecN"/>
</dbReference>
<dbReference type="AlphaFoldDB" id="A0A8J2XY43"/>
<evidence type="ECO:0000256" key="7">
    <source>
        <dbReference type="ARBA" id="ARBA00023204"/>
    </source>
</evidence>
<organism evidence="12 13">
    <name type="scientific">Oxalicibacterium flavum</name>
    <dbReference type="NCBI Taxonomy" id="179467"/>
    <lineage>
        <taxon>Bacteria</taxon>
        <taxon>Pseudomonadati</taxon>
        <taxon>Pseudomonadota</taxon>
        <taxon>Betaproteobacteria</taxon>
        <taxon>Burkholderiales</taxon>
        <taxon>Oxalobacteraceae</taxon>
        <taxon>Oxalicibacterium</taxon>
    </lineage>
</organism>
<dbReference type="GO" id="GO:0006310">
    <property type="term" value="P:DNA recombination"/>
    <property type="evidence" value="ECO:0007669"/>
    <property type="project" value="InterPro"/>
</dbReference>
<evidence type="ECO:0000256" key="9">
    <source>
        <dbReference type="PIRNR" id="PIRNR003128"/>
    </source>
</evidence>
<evidence type="ECO:0000313" key="12">
    <source>
        <dbReference type="EMBL" id="GGC08801.1"/>
    </source>
</evidence>
<dbReference type="CDD" id="cd03241">
    <property type="entry name" value="ABC_RecN"/>
    <property type="match status" value="2"/>
</dbReference>
<keyword evidence="5 9" id="KW-0227">DNA damage</keyword>
<dbReference type="Gene3D" id="3.40.50.300">
    <property type="entry name" value="P-loop containing nucleotide triphosphate hydrolases"/>
    <property type="match status" value="2"/>
</dbReference>
<dbReference type="FunFam" id="3.40.50.300:FF:000319">
    <property type="entry name" value="DNA repair protein RecN"/>
    <property type="match status" value="1"/>
</dbReference>
<dbReference type="PIRSF" id="PIRSF003128">
    <property type="entry name" value="RecN"/>
    <property type="match status" value="1"/>
</dbReference>
<keyword evidence="4" id="KW-0547">Nucleotide-binding</keyword>
<dbReference type="Pfam" id="PF02463">
    <property type="entry name" value="SMC_N"/>
    <property type="match status" value="1"/>
</dbReference>
<dbReference type="PANTHER" id="PTHR11059:SF0">
    <property type="entry name" value="DNA REPAIR PROTEIN RECN"/>
    <property type="match status" value="1"/>
</dbReference>
<dbReference type="RefSeq" id="WP_188395826.1">
    <property type="nucleotide sequence ID" value="NZ_BMCG01000003.1"/>
</dbReference>
<evidence type="ECO:0000256" key="4">
    <source>
        <dbReference type="ARBA" id="ARBA00022741"/>
    </source>
</evidence>
<evidence type="ECO:0000256" key="3">
    <source>
        <dbReference type="ARBA" id="ARBA00021315"/>
    </source>
</evidence>
<dbReference type="GO" id="GO:0006281">
    <property type="term" value="P:DNA repair"/>
    <property type="evidence" value="ECO:0007669"/>
    <property type="project" value="UniProtKB-KW"/>
</dbReference>
<feature type="domain" description="RecF/RecN/SMC N-terminal" evidence="11">
    <location>
        <begin position="2"/>
        <end position="505"/>
    </location>
</feature>
<dbReference type="InterPro" id="IPR003395">
    <property type="entry name" value="RecF/RecN/SMC_N"/>
</dbReference>
<reference evidence="12" key="1">
    <citation type="journal article" date="2014" name="Int. J. Syst. Evol. Microbiol.">
        <title>Complete genome sequence of Corynebacterium casei LMG S-19264T (=DSM 44701T), isolated from a smear-ripened cheese.</title>
        <authorList>
            <consortium name="US DOE Joint Genome Institute (JGI-PGF)"/>
            <person name="Walter F."/>
            <person name="Albersmeier A."/>
            <person name="Kalinowski J."/>
            <person name="Ruckert C."/>
        </authorList>
    </citation>
    <scope>NUCLEOTIDE SEQUENCE</scope>
    <source>
        <strain evidence="12">CCM 7086</strain>
    </source>
</reference>
<evidence type="ECO:0000256" key="5">
    <source>
        <dbReference type="ARBA" id="ARBA00022763"/>
    </source>
</evidence>
<protein>
    <recommendedName>
        <fullName evidence="3 9">DNA repair protein RecN</fullName>
    </recommendedName>
    <alternativeName>
        <fullName evidence="8 9">Recombination protein N</fullName>
    </alternativeName>
</protein>
<dbReference type="GO" id="GO:0005524">
    <property type="term" value="F:ATP binding"/>
    <property type="evidence" value="ECO:0007669"/>
    <property type="project" value="UniProtKB-KW"/>
</dbReference>
<comment type="caution">
    <text evidence="12">The sequence shown here is derived from an EMBL/GenBank/DDBJ whole genome shotgun (WGS) entry which is preliminary data.</text>
</comment>
<dbReference type="SUPFAM" id="SSF52540">
    <property type="entry name" value="P-loop containing nucleoside triphosphate hydrolases"/>
    <property type="match status" value="2"/>
</dbReference>
<evidence type="ECO:0000256" key="8">
    <source>
        <dbReference type="ARBA" id="ARBA00033408"/>
    </source>
</evidence>
<reference evidence="12" key="2">
    <citation type="submission" date="2020-09" db="EMBL/GenBank/DDBJ databases">
        <authorList>
            <person name="Sun Q."/>
            <person name="Sedlacek I."/>
        </authorList>
    </citation>
    <scope>NUCLEOTIDE SEQUENCE</scope>
    <source>
        <strain evidence="12">CCM 7086</strain>
    </source>
</reference>